<dbReference type="GO" id="GO:0050661">
    <property type="term" value="F:NADP binding"/>
    <property type="evidence" value="ECO:0007669"/>
    <property type="project" value="InterPro"/>
</dbReference>
<gene>
    <name evidence="6" type="ORF">T02_14307</name>
</gene>
<dbReference type="Pfam" id="PF00743">
    <property type="entry name" value="FMO-like"/>
    <property type="match status" value="2"/>
</dbReference>
<keyword evidence="6" id="KW-0503">Monooxygenase</keyword>
<evidence type="ECO:0000256" key="1">
    <source>
        <dbReference type="ARBA" id="ARBA00009183"/>
    </source>
</evidence>
<name>A0A0V1LQV5_9BILA</name>
<evidence type="ECO:0000256" key="5">
    <source>
        <dbReference type="ARBA" id="ARBA00023002"/>
    </source>
</evidence>
<dbReference type="SUPFAM" id="SSF51905">
    <property type="entry name" value="FAD/NAD(P)-binding domain"/>
    <property type="match status" value="2"/>
</dbReference>
<keyword evidence="2" id="KW-0285">Flavoprotein</keyword>
<proteinExistence type="inferred from homology"/>
<evidence type="ECO:0000256" key="2">
    <source>
        <dbReference type="ARBA" id="ARBA00022630"/>
    </source>
</evidence>
<dbReference type="Gene3D" id="3.50.50.60">
    <property type="entry name" value="FAD/NAD(P)-binding domain"/>
    <property type="match status" value="2"/>
</dbReference>
<keyword evidence="3" id="KW-0274">FAD</keyword>
<dbReference type="Proteomes" id="UP000054721">
    <property type="component" value="Unassembled WGS sequence"/>
</dbReference>
<dbReference type="PANTHER" id="PTHR23023">
    <property type="entry name" value="DIMETHYLANILINE MONOOXYGENASE"/>
    <property type="match status" value="1"/>
</dbReference>
<dbReference type="GO" id="GO:0050660">
    <property type="term" value="F:flavin adenine dinucleotide binding"/>
    <property type="evidence" value="ECO:0007669"/>
    <property type="project" value="InterPro"/>
</dbReference>
<evidence type="ECO:0000313" key="6">
    <source>
        <dbReference type="EMBL" id="KRZ61872.1"/>
    </source>
</evidence>
<feature type="non-terminal residue" evidence="6">
    <location>
        <position position="1"/>
    </location>
</feature>
<dbReference type="InterPro" id="IPR000960">
    <property type="entry name" value="Flavin_mOase"/>
</dbReference>
<evidence type="ECO:0000313" key="7">
    <source>
        <dbReference type="Proteomes" id="UP000054721"/>
    </source>
</evidence>
<keyword evidence="5" id="KW-0560">Oxidoreductase</keyword>
<protein>
    <submittedName>
        <fullName evidence="6">Flavin-containing monooxygenase FMO GS-OX-like 9</fullName>
    </submittedName>
</protein>
<dbReference type="InterPro" id="IPR020946">
    <property type="entry name" value="Flavin_mOase-like"/>
</dbReference>
<sequence>LSFGHLLTVEKMRICVIGAGAAGLCACKYARLIKNATVVVYEILDRVGGTWNYTDQVGEDIRNETRHPVLYKNLKTNLPKEIMGFPDFPFKNTIKESFICHQLVSDYLQDYAKHFNLLQHIKFGYKVTDVHAHPNGEYCWQLEVKNVKTKLFETHFFDALFVCSGHYALPHIPEIKGMDQFQGELLHASTYRVPEKFQGRRVACLGAGPSGVDLAFELSHFAKKVYPSQCTADYIDISSEVRVKEKKPLQVYLCHNDSRLQSALPEHLEETVGIESCEKNGVILKDGQYLTVDTIIFCTGYEYEFPFLQHCTPLYVKSNSVSPLHYHMIHVNLKNLFFIGLNYTVLPFPFFDVQVRFCVELLKGKFDMPSEEQIREDEMLENEMRQKMTLGKALPPHYMGPLQWAYLYRLIDLAKLDPLPPYLEHVYNRLSEIRPRHLSEYKTFQFKILNDADFEIYQPLQNQRTVYRCHTV</sequence>
<evidence type="ECO:0000256" key="4">
    <source>
        <dbReference type="ARBA" id="ARBA00022857"/>
    </source>
</evidence>
<keyword evidence="7" id="KW-1185">Reference proteome</keyword>
<keyword evidence="4" id="KW-0521">NADP</keyword>
<comment type="caution">
    <text evidence="6">The sequence shown here is derived from an EMBL/GenBank/DDBJ whole genome shotgun (WGS) entry which is preliminary data.</text>
</comment>
<dbReference type="EMBL" id="JYDW01000014">
    <property type="protein sequence ID" value="KRZ61872.1"/>
    <property type="molecule type" value="Genomic_DNA"/>
</dbReference>
<dbReference type="OrthoDB" id="66881at2759"/>
<accession>A0A0V1LQV5</accession>
<dbReference type="AlphaFoldDB" id="A0A0V1LQV5"/>
<comment type="similarity">
    <text evidence="1">Belongs to the FMO family.</text>
</comment>
<dbReference type="InterPro" id="IPR050346">
    <property type="entry name" value="FMO-like"/>
</dbReference>
<evidence type="ECO:0000256" key="3">
    <source>
        <dbReference type="ARBA" id="ARBA00022827"/>
    </source>
</evidence>
<dbReference type="STRING" id="6335.A0A0V1LQV5"/>
<reference evidence="6 7" key="1">
    <citation type="submission" date="2015-05" db="EMBL/GenBank/DDBJ databases">
        <title>Evolution of Trichinella species and genotypes.</title>
        <authorList>
            <person name="Korhonen P.K."/>
            <person name="Edoardo P."/>
            <person name="Giuseppe L.R."/>
            <person name="Gasser R.B."/>
        </authorList>
    </citation>
    <scope>NUCLEOTIDE SEQUENCE [LARGE SCALE GENOMIC DNA]</scope>
    <source>
        <strain evidence="6">ISS10</strain>
    </source>
</reference>
<dbReference type="InterPro" id="IPR036188">
    <property type="entry name" value="FAD/NAD-bd_sf"/>
</dbReference>
<dbReference type="PRINTS" id="PR00370">
    <property type="entry name" value="FMOXYGENASE"/>
</dbReference>
<organism evidence="6 7">
    <name type="scientific">Trichinella nativa</name>
    <dbReference type="NCBI Taxonomy" id="6335"/>
    <lineage>
        <taxon>Eukaryota</taxon>
        <taxon>Metazoa</taxon>
        <taxon>Ecdysozoa</taxon>
        <taxon>Nematoda</taxon>
        <taxon>Enoplea</taxon>
        <taxon>Dorylaimia</taxon>
        <taxon>Trichinellida</taxon>
        <taxon>Trichinellidae</taxon>
        <taxon>Trichinella</taxon>
    </lineage>
</organism>
<dbReference type="GO" id="GO:0004499">
    <property type="term" value="F:N,N-dimethylaniline monooxygenase activity"/>
    <property type="evidence" value="ECO:0007669"/>
    <property type="project" value="InterPro"/>
</dbReference>